<dbReference type="NCBIfam" id="TIGR02118">
    <property type="entry name" value="EthD family reductase"/>
    <property type="match status" value="1"/>
</dbReference>
<comment type="caution">
    <text evidence="2">The sequence shown here is derived from an EMBL/GenBank/DDBJ whole genome shotgun (WGS) entry which is preliminary data.</text>
</comment>
<evidence type="ECO:0000313" key="3">
    <source>
        <dbReference type="Proteomes" id="UP001202281"/>
    </source>
</evidence>
<feature type="domain" description="EthD" evidence="1">
    <location>
        <begin position="11"/>
        <end position="104"/>
    </location>
</feature>
<dbReference type="Proteomes" id="UP001202281">
    <property type="component" value="Unassembled WGS sequence"/>
</dbReference>
<dbReference type="InterPro" id="IPR011008">
    <property type="entry name" value="Dimeric_a/b-barrel"/>
</dbReference>
<dbReference type="EMBL" id="JALHLG010000035">
    <property type="protein sequence ID" value="MCJ2188438.1"/>
    <property type="molecule type" value="Genomic_DNA"/>
</dbReference>
<organism evidence="2 3">
    <name type="scientific">Novosphingobium beihaiensis</name>
    <dbReference type="NCBI Taxonomy" id="2930389"/>
    <lineage>
        <taxon>Bacteria</taxon>
        <taxon>Pseudomonadati</taxon>
        <taxon>Pseudomonadota</taxon>
        <taxon>Alphaproteobacteria</taxon>
        <taxon>Sphingomonadales</taxon>
        <taxon>Sphingomonadaceae</taxon>
        <taxon>Novosphingobium</taxon>
    </lineage>
</organism>
<dbReference type="RefSeq" id="WP_243923134.1">
    <property type="nucleotide sequence ID" value="NZ_JALHLG010000035.1"/>
</dbReference>
<accession>A0ABT0BU02</accession>
<keyword evidence="3" id="KW-1185">Reference proteome</keyword>
<gene>
    <name evidence="2" type="ORF">MTR66_16650</name>
</gene>
<dbReference type="SUPFAM" id="SSF54909">
    <property type="entry name" value="Dimeric alpha+beta barrel"/>
    <property type="match status" value="1"/>
</dbReference>
<dbReference type="Gene3D" id="3.30.70.100">
    <property type="match status" value="1"/>
</dbReference>
<proteinExistence type="predicted"/>
<evidence type="ECO:0000313" key="2">
    <source>
        <dbReference type="EMBL" id="MCJ2188438.1"/>
    </source>
</evidence>
<sequence>MIKAIALGKRKPGTSFEAFVEYYKTRHSKLGEKVMKRAGASRYIRHYVVPAVSGLHEEAAESDFDVVTEFWFPDMASFQECFAIAGGEMRDEFAEDEARFADRSAIRLFLQVEEDESDLS</sequence>
<name>A0ABT0BU02_9SPHN</name>
<evidence type="ECO:0000259" key="1">
    <source>
        <dbReference type="Pfam" id="PF07110"/>
    </source>
</evidence>
<dbReference type="Pfam" id="PF07110">
    <property type="entry name" value="EthD"/>
    <property type="match status" value="1"/>
</dbReference>
<reference evidence="2 3" key="1">
    <citation type="submission" date="2022-04" db="EMBL/GenBank/DDBJ databases">
        <title>Identification of a novel bacterium isolated from mangrove sediments.</title>
        <authorList>
            <person name="Pan X."/>
        </authorList>
    </citation>
    <scope>NUCLEOTIDE SEQUENCE [LARGE SCALE GENOMIC DNA]</scope>
    <source>
        <strain evidence="2 3">B2638</strain>
    </source>
</reference>
<protein>
    <submittedName>
        <fullName evidence="2">EthD domain-containing protein</fullName>
    </submittedName>
</protein>
<dbReference type="InterPro" id="IPR009799">
    <property type="entry name" value="EthD_dom"/>
</dbReference>